<gene>
    <name evidence="2" type="ORF">SAMN04487960_10322</name>
</gene>
<evidence type="ECO:0000256" key="1">
    <source>
        <dbReference type="SAM" id="Phobius"/>
    </source>
</evidence>
<sequence length="125" mass="13883">MLQALNNPKARTTAGLTIASYLALVITLAITTFYPAPVEGVSVLLILTVKLLPLLLLSVAVFNGNNRGYIWLGFVVLFYFTRFVVSAWLSEGDWVSVVLTIESFLLFTFAMYHLKVNRPPQTATE</sequence>
<feature type="transmembrane region" description="Helical" evidence="1">
    <location>
        <begin position="69"/>
        <end position="88"/>
    </location>
</feature>
<keyword evidence="3" id="KW-1185">Reference proteome</keyword>
<name>A0A1H2U747_9GAMM</name>
<dbReference type="EMBL" id="FNNE01000003">
    <property type="protein sequence ID" value="SDW51951.1"/>
    <property type="molecule type" value="Genomic_DNA"/>
</dbReference>
<dbReference type="RefSeq" id="WP_091811869.1">
    <property type="nucleotide sequence ID" value="NZ_FNNE01000003.1"/>
</dbReference>
<keyword evidence="1" id="KW-0812">Transmembrane</keyword>
<feature type="transmembrane region" description="Helical" evidence="1">
    <location>
        <begin position="40"/>
        <end position="62"/>
    </location>
</feature>
<dbReference type="Proteomes" id="UP000199675">
    <property type="component" value="Unassembled WGS sequence"/>
</dbReference>
<reference evidence="2 3" key="1">
    <citation type="submission" date="2016-10" db="EMBL/GenBank/DDBJ databases">
        <authorList>
            <person name="de Groot N.N."/>
        </authorList>
    </citation>
    <scope>NUCLEOTIDE SEQUENCE [LARGE SCALE GENOMIC DNA]</scope>
    <source>
        <strain evidence="2 3">CGMCC 1.7059</strain>
    </source>
</reference>
<proteinExistence type="predicted"/>
<keyword evidence="1" id="KW-0472">Membrane</keyword>
<feature type="transmembrane region" description="Helical" evidence="1">
    <location>
        <begin position="94"/>
        <end position="114"/>
    </location>
</feature>
<dbReference type="STRING" id="488533.SAMN04487960_10322"/>
<dbReference type="Pfam" id="PF09842">
    <property type="entry name" value="DUF2069"/>
    <property type="match status" value="1"/>
</dbReference>
<evidence type="ECO:0000313" key="2">
    <source>
        <dbReference type="EMBL" id="SDW51951.1"/>
    </source>
</evidence>
<accession>A0A1H2U747</accession>
<protein>
    <submittedName>
        <fullName evidence="2">Uncharacterized membrane protein</fullName>
    </submittedName>
</protein>
<keyword evidence="1" id="KW-1133">Transmembrane helix</keyword>
<evidence type="ECO:0000313" key="3">
    <source>
        <dbReference type="Proteomes" id="UP000199675"/>
    </source>
</evidence>
<feature type="transmembrane region" description="Helical" evidence="1">
    <location>
        <begin position="12"/>
        <end position="34"/>
    </location>
</feature>
<dbReference type="InterPro" id="IPR018643">
    <property type="entry name" value="DUF2069_membrane"/>
</dbReference>
<organism evidence="2 3">
    <name type="scientific">Marinobacter mobilis</name>
    <dbReference type="NCBI Taxonomy" id="488533"/>
    <lineage>
        <taxon>Bacteria</taxon>
        <taxon>Pseudomonadati</taxon>
        <taxon>Pseudomonadota</taxon>
        <taxon>Gammaproteobacteria</taxon>
        <taxon>Pseudomonadales</taxon>
        <taxon>Marinobacteraceae</taxon>
        <taxon>Marinobacter</taxon>
    </lineage>
</organism>
<dbReference type="OrthoDB" id="5738125at2"/>
<dbReference type="AlphaFoldDB" id="A0A1H2U747"/>